<keyword evidence="1" id="KW-0472">Membrane</keyword>
<dbReference type="EMBL" id="CP022605">
    <property type="protein sequence ID" value="ASV88306.1"/>
    <property type="molecule type" value="Genomic_DNA"/>
</dbReference>
<evidence type="ECO:0000313" key="3">
    <source>
        <dbReference type="Proteomes" id="UP000215256"/>
    </source>
</evidence>
<accession>A0A248UNV0</accession>
<feature type="transmembrane region" description="Helical" evidence="1">
    <location>
        <begin position="64"/>
        <end position="86"/>
    </location>
</feature>
<dbReference type="AlphaFoldDB" id="A0A248UNV0"/>
<name>A0A248UNV0_9HYPH</name>
<feature type="transmembrane region" description="Helical" evidence="1">
    <location>
        <begin position="28"/>
        <end position="52"/>
    </location>
</feature>
<organism evidence="2 3">
    <name type="scientific">Ochrobactrum quorumnocens</name>
    <dbReference type="NCBI Taxonomy" id="271865"/>
    <lineage>
        <taxon>Bacteria</taxon>
        <taxon>Pseudomonadati</taxon>
        <taxon>Pseudomonadota</taxon>
        <taxon>Alphaproteobacteria</taxon>
        <taxon>Hyphomicrobiales</taxon>
        <taxon>Brucellaceae</taxon>
        <taxon>Brucella/Ochrobactrum group</taxon>
        <taxon>Ochrobactrum</taxon>
    </lineage>
</organism>
<dbReference type="KEGG" id="och:CES85_3046"/>
<sequence length="242" mass="27351">MTEISPSGPMGALGRLHRWINGHKARRAAVVIGFFSVVWVLLFGGWIAIALLRGSTERNAGAVALLYVIMPFLSVVMLLLFHRMAYRRFWDDDRKRARNKSTKEWALETDSAPPAPAFDWPLTLQARHGIIYVLAITGLLFSFTPYQHQAAIVQFMVNISFGSATLRQLSGLLFGYLPLFFFAVCTMGITHRQQRRNDAGLLSNRERLLLRAEMNWLMSFGIALASVMLLNQTFGHMIISHL</sequence>
<protein>
    <submittedName>
        <fullName evidence="2">Putative membrane protein</fullName>
    </submittedName>
</protein>
<proteinExistence type="predicted"/>
<keyword evidence="1" id="KW-0812">Transmembrane</keyword>
<geneLocation type="plasmid" evidence="2 3">
    <name>unnamed1</name>
</geneLocation>
<evidence type="ECO:0000313" key="2">
    <source>
        <dbReference type="EMBL" id="ASV88306.1"/>
    </source>
</evidence>
<feature type="transmembrane region" description="Helical" evidence="1">
    <location>
        <begin position="216"/>
        <end position="239"/>
    </location>
</feature>
<keyword evidence="2" id="KW-0614">Plasmid</keyword>
<evidence type="ECO:0000256" key="1">
    <source>
        <dbReference type="SAM" id="Phobius"/>
    </source>
</evidence>
<keyword evidence="1" id="KW-1133">Transmembrane helix</keyword>
<dbReference type="RefSeq" id="WP_157743491.1">
    <property type="nucleotide sequence ID" value="NZ_CP022605.1"/>
</dbReference>
<dbReference type="OrthoDB" id="8913436at2"/>
<feature type="transmembrane region" description="Helical" evidence="1">
    <location>
        <begin position="130"/>
        <end position="148"/>
    </location>
</feature>
<feature type="transmembrane region" description="Helical" evidence="1">
    <location>
        <begin position="168"/>
        <end position="189"/>
    </location>
</feature>
<reference evidence="2 3" key="1">
    <citation type="submission" date="2017-07" db="EMBL/GenBank/DDBJ databases">
        <title>Phylogenetic study on the rhizospheric bacterium Ochrobactrum sp. A44.</title>
        <authorList>
            <person name="Krzyzanowska D.M."/>
            <person name="Ossowicki A."/>
            <person name="Rajewska M."/>
            <person name="Maciag T."/>
            <person name="Kaczynski Z."/>
            <person name="Czerwicka M."/>
            <person name="Jafra S."/>
        </authorList>
    </citation>
    <scope>NUCLEOTIDE SEQUENCE [LARGE SCALE GENOMIC DNA]</scope>
    <source>
        <strain evidence="2 3">A44</strain>
        <plasmid evidence="2 3">unnamed1</plasmid>
    </source>
</reference>
<gene>
    <name evidence="2" type="ORF">CES85_3046</name>
</gene>
<dbReference type="Proteomes" id="UP000215256">
    <property type="component" value="Plasmid unnamed1"/>
</dbReference>